<keyword evidence="9" id="KW-0186">Copper</keyword>
<comment type="similarity">
    <text evidence="3 9">Belongs to the heme-copper respiratory oxidase family.</text>
</comment>
<evidence type="ECO:0000256" key="6">
    <source>
        <dbReference type="ARBA" id="ARBA00022967"/>
    </source>
</evidence>
<dbReference type="EMBL" id="LC088236">
    <property type="protein sequence ID" value="BAT70740.1"/>
    <property type="molecule type" value="Genomic_DNA"/>
</dbReference>
<evidence type="ECO:0000256" key="2">
    <source>
        <dbReference type="ARBA" id="ARBA00004673"/>
    </source>
</evidence>
<keyword evidence="9 10" id="KW-0812">Transmembrane</keyword>
<comment type="subcellular location">
    <subcellularLocation>
        <location evidence="9">Mitochondrion inner membrane</location>
        <topology evidence="9">Multi-pass membrane protein</topology>
    </subcellularLocation>
</comment>
<feature type="non-terminal residue" evidence="13">
    <location>
        <position position="220"/>
    </location>
</feature>
<keyword evidence="9" id="KW-0408">Iron</keyword>
<comment type="catalytic activity">
    <reaction evidence="8">
        <text>4 Fe(II)-[cytochrome c] + O2 + 8 H(+)(in) = 4 Fe(III)-[cytochrome c] + 2 H2O + 4 H(+)(out)</text>
        <dbReference type="Rhea" id="RHEA:11436"/>
        <dbReference type="Rhea" id="RHEA-COMP:10350"/>
        <dbReference type="Rhea" id="RHEA-COMP:14399"/>
        <dbReference type="ChEBI" id="CHEBI:15377"/>
        <dbReference type="ChEBI" id="CHEBI:15378"/>
        <dbReference type="ChEBI" id="CHEBI:15379"/>
        <dbReference type="ChEBI" id="CHEBI:29033"/>
        <dbReference type="ChEBI" id="CHEBI:29034"/>
        <dbReference type="EC" id="7.1.1.9"/>
    </reaction>
    <physiologicalReaction direction="left-to-right" evidence="8">
        <dbReference type="Rhea" id="RHEA:11437"/>
    </physiologicalReaction>
</comment>
<evidence type="ECO:0000256" key="3">
    <source>
        <dbReference type="ARBA" id="ARBA00009578"/>
    </source>
</evidence>
<feature type="transmembrane region" description="Helical" evidence="10">
    <location>
        <begin position="84"/>
        <end position="103"/>
    </location>
</feature>
<feature type="transmembrane region" description="Helical" evidence="10">
    <location>
        <begin position="171"/>
        <end position="196"/>
    </location>
</feature>
<evidence type="ECO:0000256" key="5">
    <source>
        <dbReference type="ARBA" id="ARBA00022660"/>
    </source>
</evidence>
<dbReference type="GO" id="GO:0020037">
    <property type="term" value="F:heme binding"/>
    <property type="evidence" value="ECO:0007669"/>
    <property type="project" value="InterPro"/>
</dbReference>
<gene>
    <name evidence="13" type="primary">cox1</name>
</gene>
<evidence type="ECO:0000256" key="1">
    <source>
        <dbReference type="ARBA" id="ARBA00001971"/>
    </source>
</evidence>
<dbReference type="PROSITE" id="PS50855">
    <property type="entry name" value="COX1"/>
    <property type="match status" value="1"/>
</dbReference>
<evidence type="ECO:0000256" key="8">
    <source>
        <dbReference type="ARBA" id="ARBA00049512"/>
    </source>
</evidence>
<keyword evidence="10" id="KW-1133">Transmembrane helix</keyword>
<evidence type="ECO:0000259" key="11">
    <source>
        <dbReference type="PROSITE" id="PS50855"/>
    </source>
</evidence>
<dbReference type="EMBL" id="LC088237">
    <property type="protein sequence ID" value="BAT70741.1"/>
    <property type="molecule type" value="Genomic_DNA"/>
</dbReference>
<keyword evidence="9" id="KW-0999">Mitochondrion inner membrane</keyword>
<evidence type="ECO:0000313" key="12">
    <source>
        <dbReference type="EMBL" id="BAT70739.1"/>
    </source>
</evidence>
<keyword evidence="5 9" id="KW-0679">Respiratory chain</keyword>
<dbReference type="InterPro" id="IPR023616">
    <property type="entry name" value="Cyt_c_oxase-like_su1_dom"/>
</dbReference>
<dbReference type="PRINTS" id="PR01165">
    <property type="entry name" value="CYCOXIDASEI"/>
</dbReference>
<evidence type="ECO:0000256" key="9">
    <source>
        <dbReference type="RuleBase" id="RU000369"/>
    </source>
</evidence>
<comment type="function">
    <text evidence="9">Component of the cytochrome c oxidase, the last enzyme in the mitochondrial electron transport chain which drives oxidative phosphorylation. The respiratory chain contains 3 multisubunit complexes succinate dehydrogenase (complex II, CII), ubiquinol-cytochrome c oxidoreductase (cytochrome b-c1 complex, complex III, CIII) and cytochrome c oxidase (complex IV, CIV), that cooperate to transfer electrons derived from NADH and succinate to molecular oxygen, creating an electrochemical gradient over the inner membrane that drives transmembrane transport and the ATP synthase. Cytochrome c oxidase is the component of the respiratory chain that catalyzes the reduction of oxygen to water. Electrons originating from reduced cytochrome c in the intermembrane space (IMS) are transferred via the dinuclear copper A center (CU(A)) of subunit 2 and heme A of subunit 1 to the active site in subunit 1, a binuclear center (BNC) formed by heme A3 and copper B (CU(B)). The BNC reduces molecular oxygen to 2 water molecules using 4 electrons from cytochrome c in the IMS and 4 protons from the mitochondrial matrix.</text>
</comment>
<feature type="transmembrane region" description="Helical" evidence="10">
    <location>
        <begin position="38"/>
        <end position="63"/>
    </location>
</feature>
<evidence type="ECO:0000256" key="7">
    <source>
        <dbReference type="ARBA" id="ARBA00022982"/>
    </source>
</evidence>
<sequence length="220" mass="24183">MLYLFLGIWGFCLGLFFSQIMRSELQTPGQNLFERTYIYNMVITVHAVTIIFFGVMPMAMGGFGNWFIPLYLSIPDMAFPRLNAFSFWLMPHSLFFAVNSVYIDKGLNAGWTLYPSLSSNMGSPGRSVDHAIIALHLAGMSSVFGSMNYMATVGGMRKDGVTSGRTSLFPLCLAATGVLLALSVPVLGGAITMLLLDRNWGGNFFRPMAGGSLINFQHLF</sequence>
<proteinExistence type="inferred from homology"/>
<dbReference type="GO" id="GO:0005743">
    <property type="term" value="C:mitochondrial inner membrane"/>
    <property type="evidence" value="ECO:0007669"/>
    <property type="project" value="UniProtKB-SubCell"/>
</dbReference>
<keyword evidence="9 13" id="KW-0496">Mitochondrion</keyword>
<dbReference type="PANTHER" id="PTHR10422">
    <property type="entry name" value="CYTOCHROME C OXIDASE SUBUNIT 1"/>
    <property type="match status" value="1"/>
</dbReference>
<comment type="pathway">
    <text evidence="2 9">Energy metabolism; oxidative phosphorylation.</text>
</comment>
<dbReference type="SUPFAM" id="SSF81442">
    <property type="entry name" value="Cytochrome c oxidase subunit I-like"/>
    <property type="match status" value="1"/>
</dbReference>
<dbReference type="GO" id="GO:0006123">
    <property type="term" value="P:mitochondrial electron transport, cytochrome c to oxygen"/>
    <property type="evidence" value="ECO:0007669"/>
    <property type="project" value="TreeGrafter"/>
</dbReference>
<evidence type="ECO:0000256" key="10">
    <source>
        <dbReference type="SAM" id="Phobius"/>
    </source>
</evidence>
<keyword evidence="7 9" id="KW-0249">Electron transport</keyword>
<keyword evidence="9 10" id="KW-0472">Membrane</keyword>
<feature type="domain" description="Cytochrome oxidase subunit I profile" evidence="11">
    <location>
        <begin position="1"/>
        <end position="220"/>
    </location>
</feature>
<comment type="cofactor">
    <cofactor evidence="1">
        <name>heme</name>
        <dbReference type="ChEBI" id="CHEBI:30413"/>
    </cofactor>
</comment>
<evidence type="ECO:0000256" key="4">
    <source>
        <dbReference type="ARBA" id="ARBA00015947"/>
    </source>
</evidence>
<dbReference type="Pfam" id="PF00115">
    <property type="entry name" value="COX1"/>
    <property type="match status" value="1"/>
</dbReference>
<dbReference type="GO" id="GO:0015990">
    <property type="term" value="P:electron transport coupled proton transport"/>
    <property type="evidence" value="ECO:0007669"/>
    <property type="project" value="TreeGrafter"/>
</dbReference>
<dbReference type="PANTHER" id="PTHR10422:SF18">
    <property type="entry name" value="CYTOCHROME C OXIDASE SUBUNIT 1"/>
    <property type="match status" value="1"/>
</dbReference>
<keyword evidence="9" id="KW-0479">Metal-binding</keyword>
<keyword evidence="9" id="KW-0349">Heme</keyword>
<accession>A0A0S3QQV7</accession>
<evidence type="ECO:0000313" key="13">
    <source>
        <dbReference type="EMBL" id="BAT70740.1"/>
    </source>
</evidence>
<dbReference type="UniPathway" id="UPA00705"/>
<keyword evidence="9" id="KW-0813">Transport</keyword>
<dbReference type="EC" id="7.1.1.9" evidence="9"/>
<dbReference type="GO" id="GO:0046872">
    <property type="term" value="F:metal ion binding"/>
    <property type="evidence" value="ECO:0007669"/>
    <property type="project" value="UniProtKB-KW"/>
</dbReference>
<protein>
    <recommendedName>
        <fullName evidence="4 9">Cytochrome c oxidase subunit 1</fullName>
        <ecNumber evidence="9">7.1.1.9</ecNumber>
    </recommendedName>
</protein>
<dbReference type="GO" id="GO:0004129">
    <property type="term" value="F:cytochrome-c oxidase activity"/>
    <property type="evidence" value="ECO:0007669"/>
    <property type="project" value="UniProtKB-EC"/>
</dbReference>
<dbReference type="Gene3D" id="1.20.210.10">
    <property type="entry name" value="Cytochrome c oxidase-like, subunit I domain"/>
    <property type="match status" value="1"/>
</dbReference>
<dbReference type="InterPro" id="IPR036927">
    <property type="entry name" value="Cyt_c_oxase-like_su1_sf"/>
</dbReference>
<dbReference type="EMBL" id="LC088235">
    <property type="protein sequence ID" value="BAT70739.1"/>
    <property type="molecule type" value="Genomic_DNA"/>
</dbReference>
<geneLocation type="mitochondrion" evidence="13"/>
<dbReference type="AlphaFoldDB" id="A0A0S3QQV7"/>
<keyword evidence="6" id="KW-1278">Translocase</keyword>
<name>A0A0S3QQV7_9CRUS</name>
<dbReference type="InterPro" id="IPR000883">
    <property type="entry name" value="Cyt_C_Oxase_1"/>
</dbReference>
<reference evidence="13" key="1">
    <citation type="journal article" date="2016" name="Marine biodiversity">
        <title>Historical biogeography of the genus Polycopissa (Ostracoda: Myodocopa: Cladocopina), with the description and DNA barcode of the second Indo-Pacific species from the Seto Inland Sea.</title>
        <authorList>
            <person name="Tanaka H."/>
            <person name="Ohtsuka S."/>
        </authorList>
    </citation>
    <scope>NUCLEOTIDE SEQUENCE</scope>
    <source>
        <strain evidence="12">Ssy1</strain>
        <strain evidence="13">Ssy2</strain>
        <strain evidence="14">Ssy3</strain>
    </source>
</reference>
<feature type="transmembrane region" description="Helical" evidence="10">
    <location>
        <begin position="131"/>
        <end position="151"/>
    </location>
</feature>
<organism evidence="13">
    <name type="scientific">Polycopissa sp. HT-2015</name>
    <dbReference type="NCBI Taxonomy" id="1747358"/>
    <lineage>
        <taxon>Eukaryota</taxon>
        <taxon>Metazoa</taxon>
        <taxon>Ecdysozoa</taxon>
        <taxon>Arthropoda</taxon>
        <taxon>Crustacea</taxon>
        <taxon>Oligostraca</taxon>
        <taxon>Ostracoda</taxon>
        <taxon>Myodocopa</taxon>
        <taxon>Halocyprida</taxon>
        <taxon>Cladocopina</taxon>
        <taxon>Polycopoidea</taxon>
        <taxon>Polycopidae</taxon>
        <taxon>Polycopissa</taxon>
    </lineage>
</organism>
<evidence type="ECO:0000313" key="14">
    <source>
        <dbReference type="EMBL" id="BAT70741.1"/>
    </source>
</evidence>